<gene>
    <name evidence="1" type="ORF">ACFWJN_27425</name>
</gene>
<keyword evidence="2" id="KW-1185">Reference proteome</keyword>
<dbReference type="EMBL" id="JBHXIJ010000274">
    <property type="protein sequence ID" value="MFD5102681.1"/>
    <property type="molecule type" value="Genomic_DNA"/>
</dbReference>
<protein>
    <submittedName>
        <fullName evidence="1">Uncharacterized protein</fullName>
    </submittedName>
</protein>
<accession>A0ABW6FSJ6</accession>
<dbReference type="Proteomes" id="UP001598448">
    <property type="component" value="Unassembled WGS sequence"/>
</dbReference>
<reference evidence="1 2" key="1">
    <citation type="submission" date="2024-09" db="EMBL/GenBank/DDBJ databases">
        <title>The Natural Products Discovery Center: Release of the First 8490 Sequenced Strains for Exploring Actinobacteria Biosynthetic Diversity.</title>
        <authorList>
            <person name="Kalkreuter E."/>
            <person name="Kautsar S.A."/>
            <person name="Yang D."/>
            <person name="Bader C.D."/>
            <person name="Teijaro C.N."/>
            <person name="Fluegel L."/>
            <person name="Davis C.M."/>
            <person name="Simpson J.R."/>
            <person name="Lauterbach L."/>
            <person name="Steele A.D."/>
            <person name="Gui C."/>
            <person name="Meng S."/>
            <person name="Li G."/>
            <person name="Viehrig K."/>
            <person name="Ye F."/>
            <person name="Su P."/>
            <person name="Kiefer A.F."/>
            <person name="Nichols A."/>
            <person name="Cepeda A.J."/>
            <person name="Yan W."/>
            <person name="Fan B."/>
            <person name="Jiang Y."/>
            <person name="Adhikari A."/>
            <person name="Zheng C.-J."/>
            <person name="Schuster L."/>
            <person name="Cowan T.M."/>
            <person name="Smanski M.J."/>
            <person name="Chevrette M.G."/>
            <person name="De Carvalho L.P.S."/>
            <person name="Shen B."/>
        </authorList>
    </citation>
    <scope>NUCLEOTIDE SEQUENCE [LARGE SCALE GENOMIC DNA]</scope>
    <source>
        <strain evidence="1 2">NPDC058348</strain>
    </source>
</reference>
<organism evidence="1 2">
    <name type="scientific">Streptomyces albidochromogenes</name>
    <dbReference type="NCBI Taxonomy" id="329524"/>
    <lineage>
        <taxon>Bacteria</taxon>
        <taxon>Bacillati</taxon>
        <taxon>Actinomycetota</taxon>
        <taxon>Actinomycetes</taxon>
        <taxon>Kitasatosporales</taxon>
        <taxon>Streptomycetaceae</taxon>
        <taxon>Streptomyces</taxon>
    </lineage>
</organism>
<proteinExistence type="predicted"/>
<evidence type="ECO:0000313" key="2">
    <source>
        <dbReference type="Proteomes" id="UP001598448"/>
    </source>
</evidence>
<evidence type="ECO:0000313" key="1">
    <source>
        <dbReference type="EMBL" id="MFD5102681.1"/>
    </source>
</evidence>
<sequence>MCQAKNTAARASAPLDVGPPQWPALTLRPLVLGPHNVPAIKDPVTAAADIPLAAFSAIVHG</sequence>
<name>A0ABW6FSJ6_9ACTN</name>
<comment type="caution">
    <text evidence="1">The sequence shown here is derived from an EMBL/GenBank/DDBJ whole genome shotgun (WGS) entry which is preliminary data.</text>
</comment>
<dbReference type="RefSeq" id="WP_386719927.1">
    <property type="nucleotide sequence ID" value="NZ_JBHXIJ010000274.1"/>
</dbReference>